<dbReference type="Proteomes" id="UP000220192">
    <property type="component" value="Unassembled WGS sequence"/>
</dbReference>
<organism evidence="1 2">
    <name type="scientific">Bacillus anthracis</name>
    <name type="common">anthrax bacterium</name>
    <dbReference type="NCBI Taxonomy" id="1392"/>
    <lineage>
        <taxon>Bacteria</taxon>
        <taxon>Bacillati</taxon>
        <taxon>Bacillota</taxon>
        <taxon>Bacilli</taxon>
        <taxon>Bacillales</taxon>
        <taxon>Bacillaceae</taxon>
        <taxon>Bacillus</taxon>
        <taxon>Bacillus cereus group</taxon>
    </lineage>
</organism>
<dbReference type="EMBL" id="NVLX01000027">
    <property type="protein sequence ID" value="PDZ14386.1"/>
    <property type="molecule type" value="Genomic_DNA"/>
</dbReference>
<reference evidence="1 2" key="1">
    <citation type="submission" date="2017-09" db="EMBL/GenBank/DDBJ databases">
        <title>Large-scale bioinformatics analysis of Bacillus genomes uncovers conserved roles of natural products in bacterial physiology.</title>
        <authorList>
            <consortium name="Agbiome Team Llc"/>
            <person name="Bleich R.M."/>
            <person name="Grubbs K.J."/>
            <person name="Santa Maria K.C."/>
            <person name="Allen S.E."/>
            <person name="Farag S."/>
            <person name="Shank E.A."/>
            <person name="Bowers A."/>
        </authorList>
    </citation>
    <scope>NUCLEOTIDE SEQUENCE [LARGE SCALE GENOMIC DNA]</scope>
    <source>
        <strain evidence="1 2">AFS095574</strain>
    </source>
</reference>
<name>A0A2A7D2Z1_BACAN</name>
<evidence type="ECO:0000313" key="2">
    <source>
        <dbReference type="Proteomes" id="UP000220192"/>
    </source>
</evidence>
<proteinExistence type="predicted"/>
<sequence length="62" mass="7343">MGSLVLNDEFAVVAVVEGKEYVEYKDKKVFWLCCFSKITDKIFVFTNLVHNDCWINWNTMFL</sequence>
<gene>
    <name evidence="1" type="ORF">CON16_23970</name>
</gene>
<dbReference type="AlphaFoldDB" id="A0A2A7D2Z1"/>
<protein>
    <submittedName>
        <fullName evidence="1">Hemolysin B</fullName>
    </submittedName>
</protein>
<evidence type="ECO:0000313" key="1">
    <source>
        <dbReference type="EMBL" id="PDZ14386.1"/>
    </source>
</evidence>
<comment type="caution">
    <text evidence="1">The sequence shown here is derived from an EMBL/GenBank/DDBJ whole genome shotgun (WGS) entry which is preliminary data.</text>
</comment>
<accession>A0A2A7D2Z1</accession>